<dbReference type="InterPro" id="IPR050769">
    <property type="entry name" value="NAT_camello-type"/>
</dbReference>
<dbReference type="Proteomes" id="UP000230750">
    <property type="component" value="Unassembled WGS sequence"/>
</dbReference>
<comment type="caution">
    <text evidence="4">The sequence shown here is derived from an EMBL/GenBank/DDBJ whole genome shotgun (WGS) entry which is preliminary data.</text>
</comment>
<sequence>MGILRNDKKSLAEQWIKIQNFTPELEEIAIQLNRKERYTVRAALRINLQAPFLHISAEFWTIICWKVLGFDLPIVCIIAYPWASILFLAMTHVLLTTKLTHYSHIGEVHSEERGMMWVAMDLTKNPPEVVGMGGIKPLSPTLAKLVRLMVKRSYQGRGIGRALLDTAMQFATDMNYEAVNAVTLDVATEFKLFPLYARRGFQLHRTSWAPSFWWPMFKSQILMKDLN</sequence>
<evidence type="ECO:0000256" key="2">
    <source>
        <dbReference type="SAM" id="Phobius"/>
    </source>
</evidence>
<evidence type="ECO:0000313" key="5">
    <source>
        <dbReference type="Proteomes" id="UP000230750"/>
    </source>
</evidence>
<gene>
    <name evidence="4" type="ORF">BSL78_11735</name>
</gene>
<dbReference type="InterPro" id="IPR016181">
    <property type="entry name" value="Acyl_CoA_acyltransferase"/>
</dbReference>
<dbReference type="EMBL" id="MRZV01000376">
    <property type="protein sequence ID" value="PIK51367.1"/>
    <property type="molecule type" value="Genomic_DNA"/>
</dbReference>
<dbReference type="GO" id="GO:0008080">
    <property type="term" value="F:N-acetyltransferase activity"/>
    <property type="evidence" value="ECO:0007669"/>
    <property type="project" value="InterPro"/>
</dbReference>
<feature type="transmembrane region" description="Helical" evidence="2">
    <location>
        <begin position="72"/>
        <end position="95"/>
    </location>
</feature>
<dbReference type="PANTHER" id="PTHR13947">
    <property type="entry name" value="GNAT FAMILY N-ACETYLTRANSFERASE"/>
    <property type="match status" value="1"/>
</dbReference>
<keyword evidence="2" id="KW-1133">Transmembrane helix</keyword>
<evidence type="ECO:0000256" key="1">
    <source>
        <dbReference type="ARBA" id="ARBA00022679"/>
    </source>
</evidence>
<reference evidence="4 5" key="1">
    <citation type="journal article" date="2017" name="PLoS Biol.">
        <title>The sea cucumber genome provides insights into morphological evolution and visceral regeneration.</title>
        <authorList>
            <person name="Zhang X."/>
            <person name="Sun L."/>
            <person name="Yuan J."/>
            <person name="Sun Y."/>
            <person name="Gao Y."/>
            <person name="Zhang L."/>
            <person name="Li S."/>
            <person name="Dai H."/>
            <person name="Hamel J.F."/>
            <person name="Liu C."/>
            <person name="Yu Y."/>
            <person name="Liu S."/>
            <person name="Lin W."/>
            <person name="Guo K."/>
            <person name="Jin S."/>
            <person name="Xu P."/>
            <person name="Storey K.B."/>
            <person name="Huan P."/>
            <person name="Zhang T."/>
            <person name="Zhou Y."/>
            <person name="Zhang J."/>
            <person name="Lin C."/>
            <person name="Li X."/>
            <person name="Xing L."/>
            <person name="Huo D."/>
            <person name="Sun M."/>
            <person name="Wang L."/>
            <person name="Mercier A."/>
            <person name="Li F."/>
            <person name="Yang H."/>
            <person name="Xiang J."/>
        </authorList>
    </citation>
    <scope>NUCLEOTIDE SEQUENCE [LARGE SCALE GENOMIC DNA]</scope>
    <source>
        <strain evidence="4">Shaxun</strain>
        <tissue evidence="4">Muscle</tissue>
    </source>
</reference>
<evidence type="ECO:0000259" key="3">
    <source>
        <dbReference type="PROSITE" id="PS51186"/>
    </source>
</evidence>
<protein>
    <recommendedName>
        <fullName evidence="3">N-acetyltransferase domain-containing protein</fullName>
    </recommendedName>
</protein>
<accession>A0A2G8KTP5</accession>
<evidence type="ECO:0000313" key="4">
    <source>
        <dbReference type="EMBL" id="PIK51367.1"/>
    </source>
</evidence>
<dbReference type="SUPFAM" id="SSF55729">
    <property type="entry name" value="Acyl-CoA N-acyltransferases (Nat)"/>
    <property type="match status" value="1"/>
</dbReference>
<feature type="domain" description="N-acetyltransferase" evidence="3">
    <location>
        <begin position="75"/>
        <end position="221"/>
    </location>
</feature>
<dbReference type="AlphaFoldDB" id="A0A2G8KTP5"/>
<dbReference type="Gene3D" id="3.40.630.30">
    <property type="match status" value="1"/>
</dbReference>
<keyword evidence="2" id="KW-0812">Transmembrane</keyword>
<keyword evidence="1" id="KW-0808">Transferase</keyword>
<dbReference type="OrthoDB" id="41532at2759"/>
<dbReference type="CDD" id="cd04301">
    <property type="entry name" value="NAT_SF"/>
    <property type="match status" value="1"/>
</dbReference>
<keyword evidence="5" id="KW-1185">Reference proteome</keyword>
<dbReference type="PANTHER" id="PTHR13947:SF37">
    <property type="entry name" value="LD18367P"/>
    <property type="match status" value="1"/>
</dbReference>
<organism evidence="4 5">
    <name type="scientific">Stichopus japonicus</name>
    <name type="common">Sea cucumber</name>
    <dbReference type="NCBI Taxonomy" id="307972"/>
    <lineage>
        <taxon>Eukaryota</taxon>
        <taxon>Metazoa</taxon>
        <taxon>Echinodermata</taxon>
        <taxon>Eleutherozoa</taxon>
        <taxon>Echinozoa</taxon>
        <taxon>Holothuroidea</taxon>
        <taxon>Aspidochirotacea</taxon>
        <taxon>Aspidochirotida</taxon>
        <taxon>Stichopodidae</taxon>
        <taxon>Apostichopus</taxon>
    </lineage>
</organism>
<dbReference type="Pfam" id="PF00583">
    <property type="entry name" value="Acetyltransf_1"/>
    <property type="match status" value="1"/>
</dbReference>
<feature type="transmembrane region" description="Helical" evidence="2">
    <location>
        <begin position="42"/>
        <end position="60"/>
    </location>
</feature>
<name>A0A2G8KTP5_STIJA</name>
<proteinExistence type="predicted"/>
<keyword evidence="2" id="KW-0472">Membrane</keyword>
<dbReference type="PROSITE" id="PS51186">
    <property type="entry name" value="GNAT"/>
    <property type="match status" value="1"/>
</dbReference>
<dbReference type="InterPro" id="IPR000182">
    <property type="entry name" value="GNAT_dom"/>
</dbReference>